<keyword evidence="15 18" id="KW-0057">Aromatic amino acid biosynthesis</keyword>
<name>A0A9D1SLK1_9FIRM</name>
<dbReference type="Gene3D" id="1.20.1090.10">
    <property type="entry name" value="Dehydroquinate synthase-like - alpha domain"/>
    <property type="match status" value="1"/>
</dbReference>
<feature type="domain" description="3-dehydroquinate synthase N-terminal" evidence="19">
    <location>
        <begin position="68"/>
        <end position="179"/>
    </location>
</feature>
<feature type="binding site" evidence="18">
    <location>
        <position position="152"/>
    </location>
    <ligand>
        <name>NAD(+)</name>
        <dbReference type="ChEBI" id="CHEBI:57540"/>
    </ligand>
</feature>
<keyword evidence="14 18" id="KW-0520">NAD</keyword>
<dbReference type="FunFam" id="3.40.50.1970:FF:000007">
    <property type="entry name" value="Pentafunctional AROM polypeptide"/>
    <property type="match status" value="1"/>
</dbReference>
<feature type="binding site" evidence="18">
    <location>
        <position position="143"/>
    </location>
    <ligand>
        <name>NAD(+)</name>
        <dbReference type="ChEBI" id="CHEBI:57540"/>
    </ligand>
</feature>
<evidence type="ECO:0000256" key="15">
    <source>
        <dbReference type="ARBA" id="ARBA00023141"/>
    </source>
</evidence>
<evidence type="ECO:0000313" key="21">
    <source>
        <dbReference type="EMBL" id="HIU64087.1"/>
    </source>
</evidence>
<keyword evidence="17 18" id="KW-0170">Cobalt</keyword>
<accession>A0A9D1SLK1</accession>
<proteinExistence type="inferred from homology"/>
<dbReference type="GO" id="GO:0008652">
    <property type="term" value="P:amino acid biosynthetic process"/>
    <property type="evidence" value="ECO:0007669"/>
    <property type="project" value="UniProtKB-KW"/>
</dbReference>
<sequence>MTTVRVNLGKRSYDIIIKKGLFKHLGRELRARSKATKIIVVTDQNVERLYGKQLKTLLVAAGFTPLVVAIEPGETSKNLAVLGNLYEKMAAFGLTRSDLLVTFGGGVVGDLGGFAAATFLRGIQLVQVPTSLLAQIDSSVGGKVAVDLTSGKNLVGSFYQPQAVLIDPELLKTLPVRFLHDGLAEAIKYGCIADESLFAMLEDTPNDAVLVANSDALIASCCKIKARIVERDEFDTGERMLLNFGHTIGHAIEKCTGYESYTHGEAVAIGMVRLTARTEALGLTAAGTTARLQALLLKFDLPLQAETPNEQLLAAMLLDKKKNGDELTLVILEKIGASFLQKVPFAALTEYMG</sequence>
<evidence type="ECO:0000259" key="19">
    <source>
        <dbReference type="Pfam" id="PF01761"/>
    </source>
</evidence>
<keyword evidence="16 18" id="KW-0456">Lyase</keyword>
<evidence type="ECO:0000256" key="13">
    <source>
        <dbReference type="ARBA" id="ARBA00022833"/>
    </source>
</evidence>
<keyword evidence="10 18" id="KW-0028">Amino-acid biosynthesis</keyword>
<dbReference type="NCBIfam" id="TIGR01357">
    <property type="entry name" value="aroB"/>
    <property type="match status" value="1"/>
</dbReference>
<dbReference type="PIRSF" id="PIRSF001455">
    <property type="entry name" value="DHQ_synth"/>
    <property type="match status" value="1"/>
</dbReference>
<comment type="function">
    <text evidence="18">Catalyzes the conversion of 3-deoxy-D-arabino-heptulosonate 7-phosphate (DAHP) to dehydroquinate (DHQ).</text>
</comment>
<comment type="cofactor">
    <cofactor evidence="18">
        <name>Co(2+)</name>
        <dbReference type="ChEBI" id="CHEBI:48828"/>
    </cofactor>
    <cofactor evidence="18">
        <name>Zn(2+)</name>
        <dbReference type="ChEBI" id="CHEBI:29105"/>
    </cofactor>
    <text evidence="18">Binds 1 divalent metal cation per subunit. Can use either Co(2+) or Zn(2+).</text>
</comment>
<feature type="binding site" evidence="18">
    <location>
        <position position="246"/>
    </location>
    <ligand>
        <name>Zn(2+)</name>
        <dbReference type="ChEBI" id="CHEBI:29105"/>
    </ligand>
</feature>
<dbReference type="InterPro" id="IPR016037">
    <property type="entry name" value="DHQ_synth_AroB"/>
</dbReference>
<feature type="binding site" evidence="18">
    <location>
        <position position="263"/>
    </location>
    <ligand>
        <name>Zn(2+)</name>
        <dbReference type="ChEBI" id="CHEBI:29105"/>
    </ligand>
</feature>
<evidence type="ECO:0000256" key="3">
    <source>
        <dbReference type="ARBA" id="ARBA00001947"/>
    </source>
</evidence>
<keyword evidence="12 18" id="KW-0547">Nucleotide-binding</keyword>
<evidence type="ECO:0000256" key="18">
    <source>
        <dbReference type="HAMAP-Rule" id="MF_00110"/>
    </source>
</evidence>
<comment type="catalytic activity">
    <reaction evidence="1 18">
        <text>7-phospho-2-dehydro-3-deoxy-D-arabino-heptonate = 3-dehydroquinate + phosphate</text>
        <dbReference type="Rhea" id="RHEA:21968"/>
        <dbReference type="ChEBI" id="CHEBI:32364"/>
        <dbReference type="ChEBI" id="CHEBI:43474"/>
        <dbReference type="ChEBI" id="CHEBI:58394"/>
        <dbReference type="EC" id="4.2.3.4"/>
    </reaction>
</comment>
<evidence type="ECO:0000256" key="16">
    <source>
        <dbReference type="ARBA" id="ARBA00023239"/>
    </source>
</evidence>
<evidence type="ECO:0000256" key="7">
    <source>
        <dbReference type="ARBA" id="ARBA00013031"/>
    </source>
</evidence>
<dbReference type="Gene3D" id="3.40.50.1970">
    <property type="match status" value="1"/>
</dbReference>
<dbReference type="GO" id="GO:0009423">
    <property type="term" value="P:chorismate biosynthetic process"/>
    <property type="evidence" value="ECO:0007669"/>
    <property type="project" value="UniProtKB-UniRule"/>
</dbReference>
<dbReference type="InterPro" id="IPR030963">
    <property type="entry name" value="DHQ_synth_fam"/>
</dbReference>
<reference evidence="21" key="1">
    <citation type="submission" date="2020-10" db="EMBL/GenBank/DDBJ databases">
        <authorList>
            <person name="Gilroy R."/>
        </authorList>
    </citation>
    <scope>NUCLEOTIDE SEQUENCE</scope>
    <source>
        <strain evidence="21">CHK160-1198</strain>
    </source>
</reference>
<gene>
    <name evidence="18 21" type="primary">aroB</name>
    <name evidence="21" type="ORF">IAB06_03475</name>
</gene>
<evidence type="ECO:0000256" key="14">
    <source>
        <dbReference type="ARBA" id="ARBA00023027"/>
    </source>
</evidence>
<evidence type="ECO:0000256" key="8">
    <source>
        <dbReference type="ARBA" id="ARBA00017684"/>
    </source>
</evidence>
<evidence type="ECO:0000256" key="10">
    <source>
        <dbReference type="ARBA" id="ARBA00022605"/>
    </source>
</evidence>
<dbReference type="CDD" id="cd08195">
    <property type="entry name" value="DHQS"/>
    <property type="match status" value="1"/>
</dbReference>
<dbReference type="Pfam" id="PF01761">
    <property type="entry name" value="DHQ_synthase"/>
    <property type="match status" value="1"/>
</dbReference>
<evidence type="ECO:0000256" key="4">
    <source>
        <dbReference type="ARBA" id="ARBA00004496"/>
    </source>
</evidence>
<evidence type="ECO:0000313" key="22">
    <source>
        <dbReference type="Proteomes" id="UP000824099"/>
    </source>
</evidence>
<evidence type="ECO:0000256" key="12">
    <source>
        <dbReference type="ARBA" id="ARBA00022741"/>
    </source>
</evidence>
<keyword evidence="13 18" id="KW-0862">Zinc</keyword>
<dbReference type="SUPFAM" id="SSF56796">
    <property type="entry name" value="Dehydroquinate synthase-like"/>
    <property type="match status" value="1"/>
</dbReference>
<comment type="cofactor">
    <cofactor evidence="3">
        <name>Zn(2+)</name>
        <dbReference type="ChEBI" id="CHEBI:29105"/>
    </cofactor>
</comment>
<dbReference type="Pfam" id="PF24621">
    <property type="entry name" value="DHQS_C"/>
    <property type="match status" value="1"/>
</dbReference>
<feature type="binding site" evidence="18">
    <location>
        <begin position="130"/>
        <end position="131"/>
    </location>
    <ligand>
        <name>NAD(+)</name>
        <dbReference type="ChEBI" id="CHEBI:57540"/>
    </ligand>
</feature>
<feature type="binding site" evidence="18">
    <location>
        <begin position="106"/>
        <end position="110"/>
    </location>
    <ligand>
        <name>NAD(+)</name>
        <dbReference type="ChEBI" id="CHEBI:57540"/>
    </ligand>
</feature>
<evidence type="ECO:0000256" key="11">
    <source>
        <dbReference type="ARBA" id="ARBA00022723"/>
    </source>
</evidence>
<evidence type="ECO:0000256" key="2">
    <source>
        <dbReference type="ARBA" id="ARBA00001911"/>
    </source>
</evidence>
<dbReference type="InterPro" id="IPR056179">
    <property type="entry name" value="DHQS_C"/>
</dbReference>
<dbReference type="GO" id="GO:0046872">
    <property type="term" value="F:metal ion binding"/>
    <property type="evidence" value="ECO:0007669"/>
    <property type="project" value="UniProtKB-KW"/>
</dbReference>
<evidence type="ECO:0000256" key="5">
    <source>
        <dbReference type="ARBA" id="ARBA00004661"/>
    </source>
</evidence>
<dbReference type="EMBL" id="DVNI01000051">
    <property type="protein sequence ID" value="HIU64087.1"/>
    <property type="molecule type" value="Genomic_DNA"/>
</dbReference>
<dbReference type="GO" id="GO:0005737">
    <property type="term" value="C:cytoplasm"/>
    <property type="evidence" value="ECO:0007669"/>
    <property type="project" value="UniProtKB-SubCell"/>
</dbReference>
<evidence type="ECO:0000256" key="1">
    <source>
        <dbReference type="ARBA" id="ARBA00001393"/>
    </source>
</evidence>
<evidence type="ECO:0000256" key="6">
    <source>
        <dbReference type="ARBA" id="ARBA00005412"/>
    </source>
</evidence>
<dbReference type="EC" id="4.2.3.4" evidence="7 18"/>
<comment type="similarity">
    <text evidence="6 18">Belongs to the sugar phosphate cyclases superfamily. Dehydroquinate synthase family.</text>
</comment>
<evidence type="ECO:0000256" key="9">
    <source>
        <dbReference type="ARBA" id="ARBA00022490"/>
    </source>
</evidence>
<comment type="subcellular location">
    <subcellularLocation>
        <location evidence="4 18">Cytoplasm</location>
    </subcellularLocation>
</comment>
<dbReference type="PANTHER" id="PTHR43622:SF7">
    <property type="entry name" value="3-DEHYDROQUINATE SYNTHASE, CHLOROPLASTIC"/>
    <property type="match status" value="1"/>
</dbReference>
<dbReference type="InterPro" id="IPR030960">
    <property type="entry name" value="DHQS/DOIS_N"/>
</dbReference>
<organism evidence="21 22">
    <name type="scientific">Candidatus Avacidaminococcus intestinavium</name>
    <dbReference type="NCBI Taxonomy" id="2840684"/>
    <lineage>
        <taxon>Bacteria</taxon>
        <taxon>Bacillati</taxon>
        <taxon>Bacillota</taxon>
        <taxon>Negativicutes</taxon>
        <taxon>Acidaminococcales</taxon>
        <taxon>Acidaminococcaceae</taxon>
        <taxon>Acidaminococcaceae incertae sedis</taxon>
        <taxon>Candidatus Avacidaminococcus</taxon>
    </lineage>
</organism>
<dbReference type="GO" id="GO:0000166">
    <property type="term" value="F:nucleotide binding"/>
    <property type="evidence" value="ECO:0007669"/>
    <property type="project" value="UniProtKB-KW"/>
</dbReference>
<comment type="pathway">
    <text evidence="5 18">Metabolic intermediate biosynthesis; chorismate biosynthesis; chorismate from D-erythrose 4-phosphate and phosphoenolpyruvate: step 2/7.</text>
</comment>
<keyword evidence="9 18" id="KW-0963">Cytoplasm</keyword>
<protein>
    <recommendedName>
        <fullName evidence="8 18">3-dehydroquinate synthase</fullName>
        <shortName evidence="18">DHQS</shortName>
        <ecNumber evidence="7 18">4.2.3.4</ecNumber>
    </recommendedName>
</protein>
<dbReference type="GO" id="GO:0003856">
    <property type="term" value="F:3-dehydroquinate synthase activity"/>
    <property type="evidence" value="ECO:0007669"/>
    <property type="project" value="UniProtKB-UniRule"/>
</dbReference>
<dbReference type="Proteomes" id="UP000824099">
    <property type="component" value="Unassembled WGS sequence"/>
</dbReference>
<feature type="domain" description="3-dehydroquinate synthase C-terminal" evidence="20">
    <location>
        <begin position="182"/>
        <end position="322"/>
    </location>
</feature>
<dbReference type="HAMAP" id="MF_00110">
    <property type="entry name" value="DHQ_synthase"/>
    <property type="match status" value="1"/>
</dbReference>
<feature type="binding site" evidence="18">
    <location>
        <position position="185"/>
    </location>
    <ligand>
        <name>Zn(2+)</name>
        <dbReference type="ChEBI" id="CHEBI:29105"/>
    </ligand>
</feature>
<comment type="cofactor">
    <cofactor evidence="2 18">
        <name>NAD(+)</name>
        <dbReference type="ChEBI" id="CHEBI:57540"/>
    </cofactor>
</comment>
<dbReference type="AlphaFoldDB" id="A0A9D1SLK1"/>
<reference evidence="21" key="2">
    <citation type="journal article" date="2021" name="PeerJ">
        <title>Extensive microbial diversity within the chicken gut microbiome revealed by metagenomics and culture.</title>
        <authorList>
            <person name="Gilroy R."/>
            <person name="Ravi A."/>
            <person name="Getino M."/>
            <person name="Pursley I."/>
            <person name="Horton D.L."/>
            <person name="Alikhan N.F."/>
            <person name="Baker D."/>
            <person name="Gharbi K."/>
            <person name="Hall N."/>
            <person name="Watson M."/>
            <person name="Adriaenssens E.M."/>
            <person name="Foster-Nyarko E."/>
            <person name="Jarju S."/>
            <person name="Secka A."/>
            <person name="Antonio M."/>
            <person name="Oren A."/>
            <person name="Chaudhuri R.R."/>
            <person name="La Ragione R."/>
            <person name="Hildebrand F."/>
            <person name="Pallen M.J."/>
        </authorList>
    </citation>
    <scope>NUCLEOTIDE SEQUENCE</scope>
    <source>
        <strain evidence="21">CHK160-1198</strain>
    </source>
</reference>
<dbReference type="InterPro" id="IPR050071">
    <property type="entry name" value="Dehydroquinate_synthase"/>
</dbReference>
<dbReference type="PANTHER" id="PTHR43622">
    <property type="entry name" value="3-DEHYDROQUINATE SYNTHASE"/>
    <property type="match status" value="1"/>
</dbReference>
<comment type="caution">
    <text evidence="18">Lacks conserved residue(s) required for the propagation of feature annotation.</text>
</comment>
<evidence type="ECO:0000256" key="17">
    <source>
        <dbReference type="ARBA" id="ARBA00023285"/>
    </source>
</evidence>
<evidence type="ECO:0000259" key="20">
    <source>
        <dbReference type="Pfam" id="PF24621"/>
    </source>
</evidence>
<comment type="caution">
    <text evidence="21">The sequence shown here is derived from an EMBL/GenBank/DDBJ whole genome shotgun (WGS) entry which is preliminary data.</text>
</comment>
<keyword evidence="11 18" id="KW-0479">Metal-binding</keyword>
<dbReference type="GO" id="GO:0009073">
    <property type="term" value="P:aromatic amino acid family biosynthetic process"/>
    <property type="evidence" value="ECO:0007669"/>
    <property type="project" value="UniProtKB-KW"/>
</dbReference>